<accession>A0A8S9K163</accession>
<sequence>MMGTSLDFDVDLEKGIADCVNVYTQSPEKPLIPKSTDNKPPITGEEPTSPPKLLGRHCTGKANGGFVSVQYAGTPSASEPNGGYTGPGLAQRLPKYVVSNWLRRAELNAIFSKPLRELLSTESEVDDAALISIDSKGIDARVRQGAQEGHGVETLEEAKAALWKVMEKVKLNYLQK</sequence>
<gene>
    <name evidence="2" type="ORF">F2Q70_00036851</name>
</gene>
<protein>
    <submittedName>
        <fullName evidence="2">Uncharacterized protein</fullName>
    </submittedName>
</protein>
<comment type="caution">
    <text evidence="2">The sequence shown here is derived from an EMBL/GenBank/DDBJ whole genome shotgun (WGS) entry which is preliminary data.</text>
</comment>
<evidence type="ECO:0000313" key="2">
    <source>
        <dbReference type="EMBL" id="KAF2587373.1"/>
    </source>
</evidence>
<proteinExistence type="predicted"/>
<dbReference type="EMBL" id="QGKY02000246">
    <property type="protein sequence ID" value="KAF2587373.1"/>
    <property type="molecule type" value="Genomic_DNA"/>
</dbReference>
<name>A0A8S9K163_BRACR</name>
<dbReference type="AlphaFoldDB" id="A0A8S9K163"/>
<feature type="region of interest" description="Disordered" evidence="1">
    <location>
        <begin position="27"/>
        <end position="54"/>
    </location>
</feature>
<organism evidence="2">
    <name type="scientific">Brassica cretica</name>
    <name type="common">Mustard</name>
    <dbReference type="NCBI Taxonomy" id="69181"/>
    <lineage>
        <taxon>Eukaryota</taxon>
        <taxon>Viridiplantae</taxon>
        <taxon>Streptophyta</taxon>
        <taxon>Embryophyta</taxon>
        <taxon>Tracheophyta</taxon>
        <taxon>Spermatophyta</taxon>
        <taxon>Magnoliopsida</taxon>
        <taxon>eudicotyledons</taxon>
        <taxon>Gunneridae</taxon>
        <taxon>Pentapetalae</taxon>
        <taxon>rosids</taxon>
        <taxon>malvids</taxon>
        <taxon>Brassicales</taxon>
        <taxon>Brassicaceae</taxon>
        <taxon>Brassiceae</taxon>
        <taxon>Brassica</taxon>
    </lineage>
</organism>
<evidence type="ECO:0000256" key="1">
    <source>
        <dbReference type="SAM" id="MobiDB-lite"/>
    </source>
</evidence>
<reference evidence="2" key="1">
    <citation type="submission" date="2019-12" db="EMBL/GenBank/DDBJ databases">
        <title>Genome sequencing and annotation of Brassica cretica.</title>
        <authorList>
            <person name="Studholme D.J."/>
            <person name="Sarris P.F."/>
        </authorList>
    </citation>
    <scope>NUCLEOTIDE SEQUENCE</scope>
    <source>
        <strain evidence="2">PFS-102/07</strain>
        <tissue evidence="2">Leaf</tissue>
    </source>
</reference>